<evidence type="ECO:0000313" key="1">
    <source>
        <dbReference type="EMBL" id="AXD71555.1"/>
    </source>
</evidence>
<sequence>MKAGITPDILINAPTLPAGAEYLWEWFITLTRGSAGEVTYSEIKAWSELTGIIPTADEVGVIVDLAVIFAEV</sequence>
<accession>A0A3V7B6H9</accession>
<dbReference type="Pfam" id="PF23812">
    <property type="entry name" value="Phage_TAC_18"/>
    <property type="match status" value="1"/>
</dbReference>
<evidence type="ECO:0000313" key="2">
    <source>
        <dbReference type="EMBL" id="EAA8667348.1"/>
    </source>
</evidence>
<dbReference type="Proteomes" id="UP000839834">
    <property type="component" value="Unassembled WGS sequence"/>
</dbReference>
<organism evidence="2">
    <name type="scientific">Salmonella enterica</name>
    <name type="common">Salmonella choleraesuis</name>
    <dbReference type="NCBI Taxonomy" id="28901"/>
    <lineage>
        <taxon>Bacteria</taxon>
        <taxon>Pseudomonadati</taxon>
        <taxon>Pseudomonadota</taxon>
        <taxon>Gammaproteobacteria</taxon>
        <taxon>Enterobacterales</taxon>
        <taxon>Enterobacteriaceae</taxon>
        <taxon>Salmonella</taxon>
    </lineage>
</organism>
<reference evidence="2" key="2">
    <citation type="submission" date="2018-08" db="EMBL/GenBank/DDBJ databases">
        <authorList>
            <consortium name="GenomeTrakr network: Whole genome sequencing for foodborne pathogen traceback"/>
        </authorList>
    </citation>
    <scope>NUCLEOTIDE SEQUENCE [LARGE SCALE GENOMIC DNA]</scope>
    <source>
        <strain evidence="2">FLUFL-367</strain>
    </source>
</reference>
<evidence type="ECO:0000313" key="3">
    <source>
        <dbReference type="Proteomes" id="UP000251994"/>
    </source>
</evidence>
<name>A0A3V7B6H9_SALER</name>
<dbReference type="EMBL" id="AAACVH010000041">
    <property type="protein sequence ID" value="EAA8667348.1"/>
    <property type="molecule type" value="Genomic_DNA"/>
</dbReference>
<dbReference type="InterPro" id="IPR056919">
    <property type="entry name" value="Phage_TAC_18"/>
</dbReference>
<dbReference type="EMBL" id="CP030219">
    <property type="protein sequence ID" value="AXD71555.1"/>
    <property type="molecule type" value="Genomic_DNA"/>
</dbReference>
<gene>
    <name evidence="1" type="ORF">CHC34_11690</name>
    <name evidence="2" type="ORF">NL99_20730</name>
</gene>
<dbReference type="Proteomes" id="UP000251994">
    <property type="component" value="Chromosome"/>
</dbReference>
<proteinExistence type="predicted"/>
<dbReference type="RefSeq" id="WP_023246426.1">
    <property type="nucleotide sequence ID" value="NZ_CP030219.1"/>
</dbReference>
<protein>
    <submittedName>
        <fullName evidence="2">Uncharacterized protein</fullName>
    </submittedName>
</protein>
<reference evidence="1 3" key="1">
    <citation type="submission" date="2018-06" db="EMBL/GenBank/DDBJ databases">
        <title>Completed Genome Sequences of 32 Strains from Various Serotypes of Salmonella enterica.</title>
        <authorList>
            <person name="Nash J.H.E."/>
            <person name="Robertson J."/>
            <person name="Bessonov K."/>
        </authorList>
    </citation>
    <scope>NUCLEOTIDE SEQUENCE [LARGE SCALE GENOMIC DNA]</scope>
    <source>
        <strain evidence="1 3">SA20021456</strain>
    </source>
</reference>
<dbReference type="AlphaFoldDB" id="A0A3V7B6H9"/>